<evidence type="ECO:0000313" key="1">
    <source>
        <dbReference type="EMBL" id="OFC46261.1"/>
    </source>
</evidence>
<proteinExistence type="predicted"/>
<evidence type="ECO:0000313" key="2">
    <source>
        <dbReference type="Proteomes" id="UP000175707"/>
    </source>
</evidence>
<name>A0A1E7YSK0_9PROT</name>
<accession>A0A1E7YSK0</accession>
<dbReference type="Proteomes" id="UP000175707">
    <property type="component" value="Unassembled WGS sequence"/>
</dbReference>
<protein>
    <submittedName>
        <fullName evidence="1">Uncharacterized protein</fullName>
    </submittedName>
</protein>
<organism evidence="1 2">
    <name type="scientific">Acidithiobacillus caldus</name>
    <dbReference type="NCBI Taxonomy" id="33059"/>
    <lineage>
        <taxon>Bacteria</taxon>
        <taxon>Pseudomonadati</taxon>
        <taxon>Pseudomonadota</taxon>
        <taxon>Acidithiobacillia</taxon>
        <taxon>Acidithiobacillales</taxon>
        <taxon>Acidithiobacillaceae</taxon>
        <taxon>Acidithiobacillus</taxon>
    </lineage>
</organism>
<comment type="caution">
    <text evidence="1">The sequence shown here is derived from an EMBL/GenBank/DDBJ whole genome shotgun (WGS) entry which is preliminary data.</text>
</comment>
<sequence>MGEQTNKGTEFLERAAFYGMDFSAREGGGKKWLTRQIFSGNLAFPLLWGKFGQNKPRAIQSLHLSTEDLVCCCEEGQQLWYDRALIEKACNAPLDDPDLKTWWVRGLPDGLMERAAFMQRFGGQIPKDVLTMPDEYRRLLKHVLPDGYFGKKEKKS</sequence>
<dbReference type="EMBL" id="LZYH01000922">
    <property type="protein sequence ID" value="OFC46261.1"/>
    <property type="molecule type" value="Genomic_DNA"/>
</dbReference>
<reference evidence="1 2" key="1">
    <citation type="submission" date="2016-06" db="EMBL/GenBank/DDBJ databases">
        <title>Gene turnover analysis identifies the evolutionary adaptation of the extremophile Acidithiobacillus caldus.</title>
        <authorList>
            <person name="Zhang X."/>
        </authorList>
    </citation>
    <scope>NUCLEOTIDE SEQUENCE [LARGE SCALE GENOMIC DNA]</scope>
    <source>
        <strain evidence="1 2">S1</strain>
    </source>
</reference>
<dbReference type="AlphaFoldDB" id="A0A1E7YSK0"/>
<gene>
    <name evidence="1" type="ORF">BAE30_13755</name>
</gene>